<evidence type="ECO:0000256" key="1">
    <source>
        <dbReference type="SAM" id="MobiDB-lite"/>
    </source>
</evidence>
<dbReference type="Proteomes" id="UP000651452">
    <property type="component" value="Unassembled WGS sequence"/>
</dbReference>
<dbReference type="OrthoDB" id="3795035at2759"/>
<protein>
    <submittedName>
        <fullName evidence="2">Uncharacterized protein</fullName>
    </submittedName>
</protein>
<keyword evidence="3" id="KW-1185">Reference proteome</keyword>
<dbReference type="EMBL" id="RZGK01000006">
    <property type="protein sequence ID" value="KAF9698462.1"/>
    <property type="molecule type" value="Genomic_DNA"/>
</dbReference>
<feature type="compositionally biased region" description="Polar residues" evidence="1">
    <location>
        <begin position="184"/>
        <end position="194"/>
    </location>
</feature>
<accession>A0A8H7J8M1</accession>
<gene>
    <name evidence="2" type="ORF">EKO04_003387</name>
</gene>
<feature type="region of interest" description="Disordered" evidence="1">
    <location>
        <begin position="165"/>
        <end position="196"/>
    </location>
</feature>
<evidence type="ECO:0000313" key="2">
    <source>
        <dbReference type="EMBL" id="KAF9698462.1"/>
    </source>
</evidence>
<reference evidence="2" key="1">
    <citation type="submission" date="2018-12" db="EMBL/GenBank/DDBJ databases">
        <authorList>
            <person name="Syme R.A."/>
            <person name="Farfan-Caceres L."/>
            <person name="Lichtenzveig J."/>
        </authorList>
    </citation>
    <scope>NUCLEOTIDE SEQUENCE</scope>
    <source>
        <strain evidence="2">Al4</strain>
    </source>
</reference>
<organism evidence="2 3">
    <name type="scientific">Ascochyta lentis</name>
    <dbReference type="NCBI Taxonomy" id="205686"/>
    <lineage>
        <taxon>Eukaryota</taxon>
        <taxon>Fungi</taxon>
        <taxon>Dikarya</taxon>
        <taxon>Ascomycota</taxon>
        <taxon>Pezizomycotina</taxon>
        <taxon>Dothideomycetes</taxon>
        <taxon>Pleosporomycetidae</taxon>
        <taxon>Pleosporales</taxon>
        <taxon>Pleosporineae</taxon>
        <taxon>Didymellaceae</taxon>
        <taxon>Ascochyta</taxon>
    </lineage>
</organism>
<name>A0A8H7J8M1_9PLEO</name>
<dbReference type="AlphaFoldDB" id="A0A8H7J8M1"/>
<feature type="region of interest" description="Disordered" evidence="1">
    <location>
        <begin position="1"/>
        <end position="141"/>
    </location>
</feature>
<comment type="caution">
    <text evidence="2">The sequence shown here is derived from an EMBL/GenBank/DDBJ whole genome shotgun (WGS) entry which is preliminary data.</text>
</comment>
<feature type="compositionally biased region" description="Polar residues" evidence="1">
    <location>
        <begin position="32"/>
        <end position="43"/>
    </location>
</feature>
<reference evidence="2" key="2">
    <citation type="submission" date="2020-09" db="EMBL/GenBank/DDBJ databases">
        <title>Reference genome assembly for Australian Ascochyta lentis isolate Al4.</title>
        <authorList>
            <person name="Lee R.C."/>
            <person name="Farfan-Caceres L.M."/>
            <person name="Debler J.W."/>
            <person name="Williams A.H."/>
            <person name="Henares B.M."/>
        </authorList>
    </citation>
    <scope>NUCLEOTIDE SEQUENCE</scope>
    <source>
        <strain evidence="2">Al4</strain>
    </source>
</reference>
<evidence type="ECO:0000313" key="3">
    <source>
        <dbReference type="Proteomes" id="UP000651452"/>
    </source>
</evidence>
<sequence length="355" mass="37957">MGDIEQQNDDLAASTKETPLSPPASGTRDDSTSIQGSIDSLTGDSRLHDTGDLSASLQPPVEEPHCEAPAVSTGNATAPDEDGNIVVTSLSREPVADSPLPPIPTAEATSEPSSPPSEDADAPSTLLEHSTLPEQEGNSVPLYAPVEQSVAEVVQKHVEIVEPPVKQDKGKGRAVSPPAPAQRRWSTSVLSPQKSDGLFRVPSMTLASSSGSDPAPLPRSPHITYAPKSGVGQISAIESADCDDYPRISNGLRTTYHKGMPPHKPRVPLSRVTGMSEYRRIVTKYAGEPLYQLRTALPYVLGPMFLITRLQLLVERKISLPDEVRELVARNGLDLASLSEYDVALLNVLGCLWDD</sequence>
<proteinExistence type="predicted"/>